<evidence type="ECO:0000259" key="6">
    <source>
        <dbReference type="Pfam" id="PF02826"/>
    </source>
</evidence>
<dbReference type="KEGG" id="tna:CTN_1190"/>
<keyword evidence="2 4" id="KW-0560">Oxidoreductase</keyword>
<dbReference type="STRING" id="309803.CTN_1190"/>
<dbReference type="Pfam" id="PF00389">
    <property type="entry name" value="2-Hacid_dh"/>
    <property type="match status" value="1"/>
</dbReference>
<dbReference type="SUPFAM" id="SSF51735">
    <property type="entry name" value="NAD(P)-binding Rossmann-fold domains"/>
    <property type="match status" value="1"/>
</dbReference>
<gene>
    <name evidence="7" type="ordered locus">CTN_1190</name>
</gene>
<evidence type="ECO:0000313" key="8">
    <source>
        <dbReference type="Proteomes" id="UP000000445"/>
    </source>
</evidence>
<evidence type="ECO:0000256" key="4">
    <source>
        <dbReference type="RuleBase" id="RU003719"/>
    </source>
</evidence>
<reference evidence="7 8" key="1">
    <citation type="journal article" date="2009" name="Biosci. Biotechnol. Biochem.">
        <title>WeGAS: a web-based microbial genome annotation system.</title>
        <authorList>
            <person name="Lee D."/>
            <person name="Seo H."/>
            <person name="Park C."/>
            <person name="Park K."/>
        </authorList>
    </citation>
    <scope>NUCLEOTIDE SEQUENCE [LARGE SCALE GENOMIC DNA]</scope>
    <source>
        <strain evidence="8">ATCC 49049 / DSM 4359 / NBRC 107923 / NS-E</strain>
    </source>
</reference>
<evidence type="ECO:0000256" key="3">
    <source>
        <dbReference type="ARBA" id="ARBA00023027"/>
    </source>
</evidence>
<dbReference type="InterPro" id="IPR006139">
    <property type="entry name" value="D-isomer_2_OHA_DH_cat_dom"/>
</dbReference>
<proteinExistence type="inferred from homology"/>
<organism evidence="7 8">
    <name type="scientific">Thermotoga neapolitana (strain ATCC 49049 / DSM 4359 / NBRC 107923 / NS-E)</name>
    <dbReference type="NCBI Taxonomy" id="309803"/>
    <lineage>
        <taxon>Bacteria</taxon>
        <taxon>Thermotogati</taxon>
        <taxon>Thermotogota</taxon>
        <taxon>Thermotogae</taxon>
        <taxon>Thermotogales</taxon>
        <taxon>Thermotogaceae</taxon>
        <taxon>Thermotoga</taxon>
    </lineage>
</organism>
<dbReference type="PROSITE" id="PS00670">
    <property type="entry name" value="D_2_HYDROXYACID_DH_2"/>
    <property type="match status" value="1"/>
</dbReference>
<dbReference type="InterPro" id="IPR036291">
    <property type="entry name" value="NAD(P)-bd_dom_sf"/>
</dbReference>
<dbReference type="PANTHER" id="PTHR42938">
    <property type="entry name" value="FORMATE DEHYDROGENASE 1"/>
    <property type="match status" value="1"/>
</dbReference>
<feature type="domain" description="D-isomer specific 2-hydroxyacid dehydrogenase NAD-binding" evidence="6">
    <location>
        <begin position="108"/>
        <end position="282"/>
    </location>
</feature>
<dbReference type="SUPFAM" id="SSF52283">
    <property type="entry name" value="Formate/glycerate dehydrogenase catalytic domain-like"/>
    <property type="match status" value="1"/>
</dbReference>
<dbReference type="FunFam" id="3.40.50.720:FF:000021">
    <property type="entry name" value="D-3-phosphoglycerate dehydrogenase"/>
    <property type="match status" value="1"/>
</dbReference>
<protein>
    <submittedName>
        <fullName evidence="7">D-isomer specific 2-hydroxyacid dehydrogenase, NAD-binding</fullName>
    </submittedName>
</protein>
<comment type="similarity">
    <text evidence="1 4">Belongs to the D-isomer specific 2-hydroxyacid dehydrogenase family.</text>
</comment>
<keyword evidence="3" id="KW-0520">NAD</keyword>
<evidence type="ECO:0000256" key="1">
    <source>
        <dbReference type="ARBA" id="ARBA00005854"/>
    </source>
</evidence>
<dbReference type="InterPro" id="IPR029753">
    <property type="entry name" value="D-isomer_DH_CS"/>
</dbReference>
<dbReference type="GO" id="GO:0051287">
    <property type="term" value="F:NAD binding"/>
    <property type="evidence" value="ECO:0007669"/>
    <property type="project" value="InterPro"/>
</dbReference>
<dbReference type="CDD" id="cd05303">
    <property type="entry name" value="PGDH_2"/>
    <property type="match status" value="1"/>
</dbReference>
<dbReference type="Pfam" id="PF02826">
    <property type="entry name" value="2-Hacid_dh_C"/>
    <property type="match status" value="1"/>
</dbReference>
<dbReference type="AlphaFoldDB" id="B9K8T3"/>
<dbReference type="Gene3D" id="3.40.50.720">
    <property type="entry name" value="NAD(P)-binding Rossmann-like Domain"/>
    <property type="match status" value="2"/>
</dbReference>
<dbReference type="GO" id="GO:0016616">
    <property type="term" value="F:oxidoreductase activity, acting on the CH-OH group of donors, NAD or NADP as acceptor"/>
    <property type="evidence" value="ECO:0007669"/>
    <property type="project" value="InterPro"/>
</dbReference>
<dbReference type="RefSeq" id="WP_015919681.1">
    <property type="nucleotide sequence ID" value="NC_011978.1"/>
</dbReference>
<sequence>MAKYRVHVNDPLDEEATKLLMEKEELTVTSRHLEKEELLKTISEVDVLVVRSATKVTSDIIEAGKNLKIIARAGIGLDNIDVQKAKEKGIKILNTPGASAPSVAELAIGLMLACARHIAKATISLKEGKWEKKILKGKELLGKTLGLIGFGNIGQEVARRALGFGMRVIAYDPARPKTDLPVEYVDLDTLLKESDFISLHVPLIESTKHMINKDTISKMKDGVIIVNTSRGGTIDEEALYEALVSGKVYAAGLDVFEVEPPSDELRRKLLSLDNVVATPHIGASTAEAQKRVGKELVEKIFRELGI</sequence>
<keyword evidence="8" id="KW-1185">Reference proteome</keyword>
<feature type="domain" description="D-isomer specific 2-hydroxyacid dehydrogenase catalytic" evidence="5">
    <location>
        <begin position="8"/>
        <end position="300"/>
    </location>
</feature>
<accession>B9K8T3</accession>
<dbReference type="EMBL" id="CP000916">
    <property type="protein sequence ID" value="ACM23366.1"/>
    <property type="molecule type" value="Genomic_DNA"/>
</dbReference>
<dbReference type="Proteomes" id="UP000000445">
    <property type="component" value="Chromosome"/>
</dbReference>
<name>B9K8T3_THENN</name>
<evidence type="ECO:0000259" key="5">
    <source>
        <dbReference type="Pfam" id="PF00389"/>
    </source>
</evidence>
<evidence type="ECO:0000313" key="7">
    <source>
        <dbReference type="EMBL" id="ACM23366.1"/>
    </source>
</evidence>
<dbReference type="eggNOG" id="COG1052">
    <property type="taxonomic scope" value="Bacteria"/>
</dbReference>
<dbReference type="InterPro" id="IPR006140">
    <property type="entry name" value="D-isomer_DH_NAD-bd"/>
</dbReference>
<evidence type="ECO:0000256" key="2">
    <source>
        <dbReference type="ARBA" id="ARBA00023002"/>
    </source>
</evidence>
<dbReference type="HOGENOM" id="CLU_019796_1_3_0"/>
<dbReference type="PANTHER" id="PTHR42938:SF47">
    <property type="entry name" value="HYDROXYPYRUVATE REDUCTASE"/>
    <property type="match status" value="1"/>
</dbReference>